<dbReference type="CDD" id="cd15831">
    <property type="entry name" value="BTAD"/>
    <property type="match status" value="1"/>
</dbReference>
<evidence type="ECO:0000256" key="3">
    <source>
        <dbReference type="SAM" id="MobiDB-lite"/>
    </source>
</evidence>
<dbReference type="InterPro" id="IPR011990">
    <property type="entry name" value="TPR-like_helical_dom_sf"/>
</dbReference>
<dbReference type="PANTHER" id="PTHR47691">
    <property type="entry name" value="REGULATOR-RELATED"/>
    <property type="match status" value="1"/>
</dbReference>
<dbReference type="InterPro" id="IPR027417">
    <property type="entry name" value="P-loop_NTPase"/>
</dbReference>
<keyword evidence="7" id="KW-1185">Reference proteome</keyword>
<dbReference type="SMART" id="SM00862">
    <property type="entry name" value="Trans_reg_C"/>
    <property type="match status" value="1"/>
</dbReference>
<dbReference type="Gene3D" id="1.25.40.10">
    <property type="entry name" value="Tetratricopeptide repeat domain"/>
    <property type="match status" value="3"/>
</dbReference>
<dbReference type="InterPro" id="IPR036388">
    <property type="entry name" value="WH-like_DNA-bd_sf"/>
</dbReference>
<dbReference type="RefSeq" id="WP_208253096.1">
    <property type="nucleotide sequence ID" value="NZ_JAGEOJ010000001.1"/>
</dbReference>
<dbReference type="InterPro" id="IPR001867">
    <property type="entry name" value="OmpR/PhoB-type_DNA-bd"/>
</dbReference>
<dbReference type="PRINTS" id="PR00364">
    <property type="entry name" value="DISEASERSIST"/>
</dbReference>
<proteinExistence type="inferred from homology"/>
<dbReference type="GO" id="GO:0000160">
    <property type="term" value="P:phosphorelay signal transduction system"/>
    <property type="evidence" value="ECO:0007669"/>
    <property type="project" value="InterPro"/>
</dbReference>
<accession>A0A939P9K6</accession>
<evidence type="ECO:0000313" key="7">
    <source>
        <dbReference type="Proteomes" id="UP000669179"/>
    </source>
</evidence>
<protein>
    <submittedName>
        <fullName evidence="6">AAA family ATPase</fullName>
    </submittedName>
</protein>
<keyword evidence="2" id="KW-0238">DNA-binding</keyword>
<evidence type="ECO:0000256" key="2">
    <source>
        <dbReference type="ARBA" id="ARBA00023125"/>
    </source>
</evidence>
<sequence>MRIGILGPLDVRDTAAAPVEVSGRRLRALLIRLALEAGRSVSADRLLDDLWDGAPPTGGAGALQALVSRLRGVAGKDLVEYGPAGYRLALDPGEIDAVAFERRVTAARAESTPERRAAGLCAALDLWRGPALADVADAEFAAATIARLQELRLAAFEDRVDAELDLGRPAGPLVPELEALAGAHPLRERLRGQYMRALYESGRQADALAVFEETRSALADRLGVDPSPELAETHLAILRHDRTPNGDAPADLIRDDTEPVPEAFTPSVRPRTTNLPAQLTSFVGREEESQRVGKLLRENRLVTLTGPGGAGKTRLACEAAAMLLDDQPDGAWFVPLAPVSDPNDLAQAVLSALGAPDMVFTPESRAVVRPQDRLADFLAGKRMVIVLDNCEHVIDAAARLVDRALAGAPGVRVLATSREALGITGEALCPVPSLPLPPEGANPVDALGFASVRLLTDRAAAVRPGFAIDDENVAQVIAICRALDGIPLAIELAAARLRSLTPAQVADRLGDRFRLLTGGSRAALPRHRTLRAVVDWSWELLDDAERAVLRRLSVFAGGATPDAATRICADDDPAGAVDRYEVIDVVAALIDKSLVIADGDAEVRYRLLETVRAYGAERLEEAGERDRVRSAHAAFFVELAERAEPELRRSNQMVWSERLAAERDNCSAAFRHVIDTRDVPTGLRLVASLVWFWVMRDMEIEAGSWSVSVFEIAGDQAPPGLEEQYAICMCSASLIAEMVSDPGPTPERLGSALQHMLTLVPEHPKHPALILAKPAASLFTGDFVNAEIGFRELGEHHDPWLRAICRVALGFLAMNAGDIDGAEAGLNKGLELFREIGDRWGMIAALGGTMQVAIARGRIDQAVRLGEEVHGYVGEGMSPEQGSRMLIELGVVRAAAGDLEGAHRDLERGTAHAERIGEYADAAYGLLWQGEMRRREGDLPGARALMERALEMVEPRSERADFRQVSATTFSRVGCLTEQEGDLEASARWHARALRDISHGGLIGNQTIATLVEGIAALAAARGDHERAAELLGTARNLHGYTDPMSYEVPRTTAAATAALGEEGFAAAYERGRSGTREDVLNLVP</sequence>
<dbReference type="GO" id="GO:0003677">
    <property type="term" value="F:DNA binding"/>
    <property type="evidence" value="ECO:0007669"/>
    <property type="project" value="UniProtKB-KW"/>
</dbReference>
<feature type="region of interest" description="Disordered" evidence="3">
    <location>
        <begin position="241"/>
        <end position="272"/>
    </location>
</feature>
<dbReference type="Pfam" id="PF13401">
    <property type="entry name" value="AAA_22"/>
    <property type="match status" value="1"/>
</dbReference>
<dbReference type="InterPro" id="IPR049945">
    <property type="entry name" value="AAA_22"/>
</dbReference>
<evidence type="ECO:0000259" key="4">
    <source>
        <dbReference type="SMART" id="SM00862"/>
    </source>
</evidence>
<dbReference type="EMBL" id="JAGEOJ010000001">
    <property type="protein sequence ID" value="MBO2445469.1"/>
    <property type="molecule type" value="Genomic_DNA"/>
</dbReference>
<dbReference type="InterPro" id="IPR016032">
    <property type="entry name" value="Sig_transdc_resp-reg_C-effctor"/>
</dbReference>
<reference evidence="6" key="1">
    <citation type="submission" date="2021-03" db="EMBL/GenBank/DDBJ databases">
        <authorList>
            <person name="Kanchanasin P."/>
            <person name="Saeng-In P."/>
            <person name="Phongsopitanun W."/>
            <person name="Yuki M."/>
            <person name="Kudo T."/>
            <person name="Ohkuma M."/>
            <person name="Tanasupawat S."/>
        </authorList>
    </citation>
    <scope>NUCLEOTIDE SEQUENCE</scope>
    <source>
        <strain evidence="6">GKU 128</strain>
    </source>
</reference>
<dbReference type="SUPFAM" id="SSF52540">
    <property type="entry name" value="P-loop containing nucleoside triphosphate hydrolases"/>
    <property type="match status" value="1"/>
</dbReference>
<dbReference type="Gene3D" id="3.40.50.300">
    <property type="entry name" value="P-loop containing nucleotide triphosphate hydrolases"/>
    <property type="match status" value="1"/>
</dbReference>
<organism evidence="6 7">
    <name type="scientific">Actinomadura barringtoniae</name>
    <dbReference type="NCBI Taxonomy" id="1427535"/>
    <lineage>
        <taxon>Bacteria</taxon>
        <taxon>Bacillati</taxon>
        <taxon>Actinomycetota</taxon>
        <taxon>Actinomycetes</taxon>
        <taxon>Streptosporangiales</taxon>
        <taxon>Thermomonosporaceae</taxon>
        <taxon>Actinomadura</taxon>
    </lineage>
</organism>
<evidence type="ECO:0000313" key="6">
    <source>
        <dbReference type="EMBL" id="MBO2445469.1"/>
    </source>
</evidence>
<dbReference type="SMART" id="SM01043">
    <property type="entry name" value="BTAD"/>
    <property type="match status" value="1"/>
</dbReference>
<dbReference type="Proteomes" id="UP000669179">
    <property type="component" value="Unassembled WGS sequence"/>
</dbReference>
<evidence type="ECO:0000256" key="1">
    <source>
        <dbReference type="ARBA" id="ARBA00005820"/>
    </source>
</evidence>
<dbReference type="AlphaFoldDB" id="A0A939P9K6"/>
<name>A0A939P9K6_9ACTN</name>
<dbReference type="Gene3D" id="1.10.10.10">
    <property type="entry name" value="Winged helix-like DNA-binding domain superfamily/Winged helix DNA-binding domain"/>
    <property type="match status" value="1"/>
</dbReference>
<dbReference type="GO" id="GO:0016887">
    <property type="term" value="F:ATP hydrolysis activity"/>
    <property type="evidence" value="ECO:0007669"/>
    <property type="project" value="InterPro"/>
</dbReference>
<feature type="domain" description="Bacterial transcriptional activator" evidence="5">
    <location>
        <begin position="95"/>
        <end position="238"/>
    </location>
</feature>
<dbReference type="PANTHER" id="PTHR47691:SF3">
    <property type="entry name" value="HTH-TYPE TRANSCRIPTIONAL REGULATOR RV0890C-RELATED"/>
    <property type="match status" value="1"/>
</dbReference>
<dbReference type="Pfam" id="PF03704">
    <property type="entry name" value="BTAD"/>
    <property type="match status" value="1"/>
</dbReference>
<dbReference type="SUPFAM" id="SSF48452">
    <property type="entry name" value="TPR-like"/>
    <property type="match status" value="2"/>
</dbReference>
<evidence type="ECO:0000259" key="5">
    <source>
        <dbReference type="SMART" id="SM01043"/>
    </source>
</evidence>
<comment type="caution">
    <text evidence="6">The sequence shown here is derived from an EMBL/GenBank/DDBJ whole genome shotgun (WGS) entry which is preliminary data.</text>
</comment>
<comment type="similarity">
    <text evidence="1">Belongs to the AfsR/DnrI/RedD regulatory family.</text>
</comment>
<dbReference type="GO" id="GO:0006355">
    <property type="term" value="P:regulation of DNA-templated transcription"/>
    <property type="evidence" value="ECO:0007669"/>
    <property type="project" value="InterPro"/>
</dbReference>
<dbReference type="InterPro" id="IPR058852">
    <property type="entry name" value="HTH_77"/>
</dbReference>
<feature type="domain" description="OmpR/PhoB-type" evidence="4">
    <location>
        <begin position="16"/>
        <end position="88"/>
    </location>
</feature>
<dbReference type="InterPro" id="IPR005158">
    <property type="entry name" value="BTAD"/>
</dbReference>
<dbReference type="Pfam" id="PF25872">
    <property type="entry name" value="HTH_77"/>
    <property type="match status" value="1"/>
</dbReference>
<dbReference type="SUPFAM" id="SSF46894">
    <property type="entry name" value="C-terminal effector domain of the bipartite response regulators"/>
    <property type="match status" value="1"/>
</dbReference>
<gene>
    <name evidence="6" type="ORF">J4573_00025</name>
</gene>